<feature type="compositionally biased region" description="Pro residues" evidence="1">
    <location>
        <begin position="195"/>
        <end position="205"/>
    </location>
</feature>
<sequence>MPFGNIRHVSPQRYDALTILDLACDRDRLPYPNALGGQNLSWLEAPEPKDQAAFAIAKKLNGTITQTAECRLNPEFFHKARFDAYTGELHRVDLATTDCQCPEMPGSFASTQNSPMESQHCRKRRTETPQSPASPDTLERRTDSDAPKPGQSRYVGGEIKYSKGADESDDEGQLTIKGISRATDSRGSTSQSIPVHPPQKQPPSTIPSSIRVPKCARSAERTDERRRKKKARVSEGNAYWSYLEYEENGKMIIEIID</sequence>
<dbReference type="EMBL" id="JBANRG010000095">
    <property type="protein sequence ID" value="KAK7436358.1"/>
    <property type="molecule type" value="Genomic_DNA"/>
</dbReference>
<accession>A0ABR1INP4</accession>
<gene>
    <name evidence="2" type="ORF">VKT23_019206</name>
</gene>
<proteinExistence type="predicted"/>
<comment type="caution">
    <text evidence="2">The sequence shown here is derived from an EMBL/GenBank/DDBJ whole genome shotgun (WGS) entry which is preliminary data.</text>
</comment>
<name>A0ABR1INP4_9AGAR</name>
<evidence type="ECO:0000313" key="3">
    <source>
        <dbReference type="Proteomes" id="UP001498398"/>
    </source>
</evidence>
<evidence type="ECO:0000256" key="1">
    <source>
        <dbReference type="SAM" id="MobiDB-lite"/>
    </source>
</evidence>
<keyword evidence="3" id="KW-1185">Reference proteome</keyword>
<organism evidence="2 3">
    <name type="scientific">Marasmiellus scandens</name>
    <dbReference type="NCBI Taxonomy" id="2682957"/>
    <lineage>
        <taxon>Eukaryota</taxon>
        <taxon>Fungi</taxon>
        <taxon>Dikarya</taxon>
        <taxon>Basidiomycota</taxon>
        <taxon>Agaricomycotina</taxon>
        <taxon>Agaricomycetes</taxon>
        <taxon>Agaricomycetidae</taxon>
        <taxon>Agaricales</taxon>
        <taxon>Marasmiineae</taxon>
        <taxon>Omphalotaceae</taxon>
        <taxon>Marasmiellus</taxon>
    </lineage>
</organism>
<feature type="compositionally biased region" description="Basic and acidic residues" evidence="1">
    <location>
        <begin position="137"/>
        <end position="146"/>
    </location>
</feature>
<feature type="compositionally biased region" description="Polar residues" evidence="1">
    <location>
        <begin position="108"/>
        <end position="117"/>
    </location>
</feature>
<protein>
    <submittedName>
        <fullName evidence="2">Uncharacterized protein</fullName>
    </submittedName>
</protein>
<feature type="region of interest" description="Disordered" evidence="1">
    <location>
        <begin position="103"/>
        <end position="233"/>
    </location>
</feature>
<dbReference type="Proteomes" id="UP001498398">
    <property type="component" value="Unassembled WGS sequence"/>
</dbReference>
<reference evidence="2 3" key="1">
    <citation type="submission" date="2024-01" db="EMBL/GenBank/DDBJ databases">
        <title>A draft genome for the cacao thread blight pathogen Marasmiellus scandens.</title>
        <authorList>
            <person name="Baruah I.K."/>
            <person name="Leung J."/>
            <person name="Bukari Y."/>
            <person name="Amoako-Attah I."/>
            <person name="Meinhardt L.W."/>
            <person name="Bailey B.A."/>
            <person name="Cohen S.P."/>
        </authorList>
    </citation>
    <scope>NUCLEOTIDE SEQUENCE [LARGE SCALE GENOMIC DNA]</scope>
    <source>
        <strain evidence="2 3">GH-19</strain>
    </source>
</reference>
<evidence type="ECO:0000313" key="2">
    <source>
        <dbReference type="EMBL" id="KAK7436358.1"/>
    </source>
</evidence>